<reference evidence="6" key="1">
    <citation type="submission" date="2020-08" db="EMBL/GenBank/DDBJ databases">
        <title>Multicomponent nature underlies the extraordinary mechanical properties of spider dragline silk.</title>
        <authorList>
            <person name="Kono N."/>
            <person name="Nakamura H."/>
            <person name="Mori M."/>
            <person name="Yoshida Y."/>
            <person name="Ohtoshi R."/>
            <person name="Malay A.D."/>
            <person name="Moran D.A.P."/>
            <person name="Tomita M."/>
            <person name="Numata K."/>
            <person name="Arakawa K."/>
        </authorList>
    </citation>
    <scope>NUCLEOTIDE SEQUENCE</scope>
</reference>
<dbReference type="AlphaFoldDB" id="A0A8X6PCS5"/>
<dbReference type="InterPro" id="IPR050087">
    <property type="entry name" value="AON_synthase_class-II"/>
</dbReference>
<dbReference type="InterPro" id="IPR015424">
    <property type="entry name" value="PyrdxlP-dep_Trfase"/>
</dbReference>
<dbReference type="EMBL" id="BMAW01067700">
    <property type="protein sequence ID" value="GFT61068.1"/>
    <property type="molecule type" value="Genomic_DNA"/>
</dbReference>
<name>A0A8X6PCS5_NEPPI</name>
<dbReference type="Pfam" id="PF00155">
    <property type="entry name" value="Aminotran_1_2"/>
    <property type="match status" value="1"/>
</dbReference>
<dbReference type="InterPro" id="IPR015421">
    <property type="entry name" value="PyrdxlP-dep_Trfase_major"/>
</dbReference>
<feature type="non-terminal residue" evidence="6">
    <location>
        <position position="120"/>
    </location>
</feature>
<dbReference type="GO" id="GO:0006783">
    <property type="term" value="P:heme biosynthetic process"/>
    <property type="evidence" value="ECO:0007669"/>
    <property type="project" value="TreeGrafter"/>
</dbReference>
<dbReference type="GO" id="GO:0005739">
    <property type="term" value="C:mitochondrion"/>
    <property type="evidence" value="ECO:0007669"/>
    <property type="project" value="TreeGrafter"/>
</dbReference>
<comment type="caution">
    <text evidence="6">The sequence shown here is derived from an EMBL/GenBank/DDBJ whole genome shotgun (WGS) entry which is preliminary data.</text>
</comment>
<evidence type="ECO:0000313" key="6">
    <source>
        <dbReference type="EMBL" id="GFT61068.1"/>
    </source>
</evidence>
<gene>
    <name evidence="6" type="primary">ALAS2</name>
    <name evidence="6" type="ORF">NPIL_609651</name>
</gene>
<keyword evidence="3" id="KW-0808">Transferase</keyword>
<dbReference type="GO" id="GO:0042541">
    <property type="term" value="P:hemoglobin biosynthetic process"/>
    <property type="evidence" value="ECO:0007669"/>
    <property type="project" value="TreeGrafter"/>
</dbReference>
<dbReference type="PANTHER" id="PTHR13693:SF102">
    <property type="entry name" value="2-AMINO-3-KETOBUTYRATE COENZYME A LIGASE, MITOCHONDRIAL"/>
    <property type="match status" value="1"/>
</dbReference>
<evidence type="ECO:0000256" key="2">
    <source>
        <dbReference type="ARBA" id="ARBA00008392"/>
    </source>
</evidence>
<accession>A0A8X6PCS5</accession>
<dbReference type="GO" id="GO:0030170">
    <property type="term" value="F:pyridoxal phosphate binding"/>
    <property type="evidence" value="ECO:0007669"/>
    <property type="project" value="InterPro"/>
</dbReference>
<comment type="similarity">
    <text evidence="2">Belongs to the class-II pyridoxal-phosphate-dependent aminotransferase family.</text>
</comment>
<evidence type="ECO:0000313" key="7">
    <source>
        <dbReference type="Proteomes" id="UP000887013"/>
    </source>
</evidence>
<organism evidence="6 7">
    <name type="scientific">Nephila pilipes</name>
    <name type="common">Giant wood spider</name>
    <name type="synonym">Nephila maculata</name>
    <dbReference type="NCBI Taxonomy" id="299642"/>
    <lineage>
        <taxon>Eukaryota</taxon>
        <taxon>Metazoa</taxon>
        <taxon>Ecdysozoa</taxon>
        <taxon>Arthropoda</taxon>
        <taxon>Chelicerata</taxon>
        <taxon>Arachnida</taxon>
        <taxon>Araneae</taxon>
        <taxon>Araneomorphae</taxon>
        <taxon>Entelegynae</taxon>
        <taxon>Araneoidea</taxon>
        <taxon>Nephilidae</taxon>
        <taxon>Nephila</taxon>
    </lineage>
</organism>
<evidence type="ECO:0000256" key="1">
    <source>
        <dbReference type="ARBA" id="ARBA00001933"/>
    </source>
</evidence>
<evidence type="ECO:0000256" key="4">
    <source>
        <dbReference type="ARBA" id="ARBA00023315"/>
    </source>
</evidence>
<dbReference type="Proteomes" id="UP000887013">
    <property type="component" value="Unassembled WGS sequence"/>
</dbReference>
<dbReference type="InterPro" id="IPR004839">
    <property type="entry name" value="Aminotransferase_I/II_large"/>
</dbReference>
<evidence type="ECO:0000259" key="5">
    <source>
        <dbReference type="Pfam" id="PF00155"/>
    </source>
</evidence>
<dbReference type="OrthoDB" id="10263824at2759"/>
<feature type="domain" description="Aminotransferase class I/classII large" evidence="5">
    <location>
        <begin position="2"/>
        <end position="99"/>
    </location>
</feature>
<dbReference type="Gene3D" id="3.40.640.10">
    <property type="entry name" value="Type I PLP-dependent aspartate aminotransferase-like (Major domain)"/>
    <property type="match status" value="1"/>
</dbReference>
<dbReference type="SUPFAM" id="SSF53383">
    <property type="entry name" value="PLP-dependent transferases"/>
    <property type="match status" value="1"/>
</dbReference>
<protein>
    <submittedName>
        <fullName evidence="6">5-aminolevulinate synthase, erythroid-specific, mitochondrial</fullName>
    </submittedName>
</protein>
<dbReference type="GO" id="GO:0003870">
    <property type="term" value="F:5-aminolevulinate synthase activity"/>
    <property type="evidence" value="ECO:0007669"/>
    <property type="project" value="TreeGrafter"/>
</dbReference>
<dbReference type="PANTHER" id="PTHR13693">
    <property type="entry name" value="CLASS II AMINOTRANSFERASE/8-AMINO-7-OXONONANOATE SYNTHASE"/>
    <property type="match status" value="1"/>
</dbReference>
<proteinExistence type="inferred from homology"/>
<keyword evidence="7" id="KW-1185">Reference proteome</keyword>
<sequence length="120" mass="13049">AVCPLEELCDIAHKYGALTFVDEVHAVGLYGENGAGIGERDHVMHKMDIISGTLGKAYGNMGGYIASTKETVDMIRSYAAGFIFTTSLPPMILKGALKAIRVHTLNVIHSVRFVLHMLNF</sequence>
<dbReference type="GO" id="GO:0048821">
    <property type="term" value="P:erythrocyte development"/>
    <property type="evidence" value="ECO:0007669"/>
    <property type="project" value="TreeGrafter"/>
</dbReference>
<evidence type="ECO:0000256" key="3">
    <source>
        <dbReference type="ARBA" id="ARBA00022679"/>
    </source>
</evidence>
<comment type="cofactor">
    <cofactor evidence="1">
        <name>pyridoxal 5'-phosphate</name>
        <dbReference type="ChEBI" id="CHEBI:597326"/>
    </cofactor>
</comment>
<keyword evidence="4" id="KW-0012">Acyltransferase</keyword>